<sequence>FFFQVMVQLYCICAVWGEPLSQTAQSFMPELIYGPKPNPQKVQNLLKSLIVIGTMSGLILGSIGISLPWLLPGLFSPDPEVISQMRMVSIPFFTALCLAPPINCLEGTLMAGRELKFLSISMSGIACLSTLLLMVLSGNGYGLQGCWVALVAFQLSLFSVLLARLVLPNGNGMLYS</sequence>
<dbReference type="OrthoDB" id="423427at2759"/>
<reference evidence="8 9" key="1">
    <citation type="journal article" date="2013" name="BMC Genomics">
        <title>The miniature genome of a carnivorous plant Genlisea aurea contains a low number of genes and short non-coding sequences.</title>
        <authorList>
            <person name="Leushkin E.V."/>
            <person name="Sutormin R.A."/>
            <person name="Nabieva E.R."/>
            <person name="Penin A.A."/>
            <person name="Kondrashov A.S."/>
            <person name="Logacheva M.D."/>
        </authorList>
    </citation>
    <scope>NUCLEOTIDE SEQUENCE [LARGE SCALE GENOMIC DNA]</scope>
</reference>
<feature type="chain" id="PRO_5004549327" description="Protein DETOXIFICATION" evidence="7">
    <location>
        <begin position="18"/>
        <end position="176"/>
    </location>
</feature>
<feature type="transmembrane region" description="Helical" evidence="6">
    <location>
        <begin position="117"/>
        <end position="135"/>
    </location>
</feature>
<evidence type="ECO:0000313" key="8">
    <source>
        <dbReference type="EMBL" id="EPS58791.1"/>
    </source>
</evidence>
<keyword evidence="4 6" id="KW-1133">Transmembrane helix</keyword>
<dbReference type="PANTHER" id="PTHR42893:SF9">
    <property type="entry name" value="PROTEIN DETOXIFICATION 46, CHLOROPLASTIC"/>
    <property type="match status" value="1"/>
</dbReference>
<dbReference type="GO" id="GO:0016020">
    <property type="term" value="C:membrane"/>
    <property type="evidence" value="ECO:0007669"/>
    <property type="project" value="UniProtKB-SubCell"/>
</dbReference>
<comment type="similarity">
    <text evidence="2">Belongs to the multi antimicrobial extrusion (MATE) (TC 2.A.66.1) family.</text>
</comment>
<comment type="caution">
    <text evidence="8">The sequence shown here is derived from an EMBL/GenBank/DDBJ whole genome shotgun (WGS) entry which is preliminary data.</text>
</comment>
<feature type="non-terminal residue" evidence="8">
    <location>
        <position position="176"/>
    </location>
</feature>
<dbReference type="Proteomes" id="UP000015453">
    <property type="component" value="Unassembled WGS sequence"/>
</dbReference>
<evidence type="ECO:0000256" key="6">
    <source>
        <dbReference type="SAM" id="Phobius"/>
    </source>
</evidence>
<evidence type="ECO:0008006" key="10">
    <source>
        <dbReference type="Google" id="ProtNLM"/>
    </source>
</evidence>
<keyword evidence="7" id="KW-0732">Signal</keyword>
<feature type="transmembrane region" description="Helical" evidence="6">
    <location>
        <begin position="49"/>
        <end position="71"/>
    </location>
</feature>
<dbReference type="PANTHER" id="PTHR42893">
    <property type="entry name" value="PROTEIN DETOXIFICATION 44, CHLOROPLASTIC-RELATED"/>
    <property type="match status" value="1"/>
</dbReference>
<evidence type="ECO:0000256" key="4">
    <source>
        <dbReference type="ARBA" id="ARBA00022989"/>
    </source>
</evidence>
<feature type="transmembrane region" description="Helical" evidence="6">
    <location>
        <begin position="147"/>
        <end position="167"/>
    </location>
</feature>
<feature type="transmembrane region" description="Helical" evidence="6">
    <location>
        <begin position="83"/>
        <end position="105"/>
    </location>
</feature>
<gene>
    <name evidence="8" type="ORF">M569_16021</name>
</gene>
<evidence type="ECO:0000256" key="2">
    <source>
        <dbReference type="ARBA" id="ARBA00010199"/>
    </source>
</evidence>
<keyword evidence="9" id="KW-1185">Reference proteome</keyword>
<proteinExistence type="inferred from homology"/>
<evidence type="ECO:0000256" key="7">
    <source>
        <dbReference type="SAM" id="SignalP"/>
    </source>
</evidence>
<evidence type="ECO:0000256" key="3">
    <source>
        <dbReference type="ARBA" id="ARBA00022692"/>
    </source>
</evidence>
<dbReference type="EMBL" id="AUSU01008897">
    <property type="protein sequence ID" value="EPS58791.1"/>
    <property type="molecule type" value="Genomic_DNA"/>
</dbReference>
<dbReference type="InterPro" id="IPR044644">
    <property type="entry name" value="DinF-like"/>
</dbReference>
<dbReference type="AlphaFoldDB" id="S8C319"/>
<protein>
    <recommendedName>
        <fullName evidence="10">Protein DETOXIFICATION</fullName>
    </recommendedName>
</protein>
<accession>S8C319</accession>
<comment type="subcellular location">
    <subcellularLocation>
        <location evidence="1">Membrane</location>
        <topology evidence="1">Multi-pass membrane protein</topology>
    </subcellularLocation>
</comment>
<feature type="signal peptide" evidence="7">
    <location>
        <begin position="1"/>
        <end position="17"/>
    </location>
</feature>
<evidence type="ECO:0000256" key="5">
    <source>
        <dbReference type="ARBA" id="ARBA00023136"/>
    </source>
</evidence>
<keyword evidence="5 6" id="KW-0472">Membrane</keyword>
<feature type="non-terminal residue" evidence="8">
    <location>
        <position position="1"/>
    </location>
</feature>
<name>S8C319_9LAMI</name>
<keyword evidence="3 6" id="KW-0812">Transmembrane</keyword>
<evidence type="ECO:0000256" key="1">
    <source>
        <dbReference type="ARBA" id="ARBA00004141"/>
    </source>
</evidence>
<evidence type="ECO:0000313" key="9">
    <source>
        <dbReference type="Proteomes" id="UP000015453"/>
    </source>
</evidence>
<organism evidence="8 9">
    <name type="scientific">Genlisea aurea</name>
    <dbReference type="NCBI Taxonomy" id="192259"/>
    <lineage>
        <taxon>Eukaryota</taxon>
        <taxon>Viridiplantae</taxon>
        <taxon>Streptophyta</taxon>
        <taxon>Embryophyta</taxon>
        <taxon>Tracheophyta</taxon>
        <taxon>Spermatophyta</taxon>
        <taxon>Magnoliopsida</taxon>
        <taxon>eudicotyledons</taxon>
        <taxon>Gunneridae</taxon>
        <taxon>Pentapetalae</taxon>
        <taxon>asterids</taxon>
        <taxon>lamiids</taxon>
        <taxon>Lamiales</taxon>
        <taxon>Lentibulariaceae</taxon>
        <taxon>Genlisea</taxon>
    </lineage>
</organism>